<protein>
    <submittedName>
        <fullName evidence="6">Unannotated protein</fullName>
    </submittedName>
</protein>
<evidence type="ECO:0000313" key="5">
    <source>
        <dbReference type="EMBL" id="CAB4716465.1"/>
    </source>
</evidence>
<evidence type="ECO:0000313" key="8">
    <source>
        <dbReference type="EMBL" id="CAB4855471.1"/>
    </source>
</evidence>
<dbReference type="EMBL" id="CAFBNH010000001">
    <property type="protein sequence ID" value="CAB4934274.1"/>
    <property type="molecule type" value="Genomic_DNA"/>
</dbReference>
<dbReference type="PANTHER" id="PTHR12526">
    <property type="entry name" value="GLYCOSYLTRANSFERASE"/>
    <property type="match status" value="1"/>
</dbReference>
<evidence type="ECO:0000313" key="4">
    <source>
        <dbReference type="EMBL" id="CAB4692788.1"/>
    </source>
</evidence>
<dbReference type="SUPFAM" id="SSF53756">
    <property type="entry name" value="UDP-Glycosyltransferase/glycogen phosphorylase"/>
    <property type="match status" value="1"/>
</dbReference>
<dbReference type="CDD" id="cd03801">
    <property type="entry name" value="GT4_PimA-like"/>
    <property type="match status" value="1"/>
</dbReference>
<dbReference type="Pfam" id="PF13439">
    <property type="entry name" value="Glyco_transf_4"/>
    <property type="match status" value="1"/>
</dbReference>
<dbReference type="EMBL" id="CAFABH010000007">
    <property type="protein sequence ID" value="CAB4826057.1"/>
    <property type="molecule type" value="Genomic_DNA"/>
</dbReference>
<keyword evidence="1" id="KW-1133">Transmembrane helix</keyword>
<dbReference type="EMBL" id="CAEZXO010000004">
    <property type="protein sequence ID" value="CAB4692788.1"/>
    <property type="molecule type" value="Genomic_DNA"/>
</dbReference>
<dbReference type="InterPro" id="IPR028098">
    <property type="entry name" value="Glyco_trans_4-like_N"/>
</dbReference>
<evidence type="ECO:0000259" key="2">
    <source>
        <dbReference type="Pfam" id="PF13439"/>
    </source>
</evidence>
<evidence type="ECO:0000313" key="11">
    <source>
        <dbReference type="EMBL" id="CAB5072289.1"/>
    </source>
</evidence>
<feature type="domain" description="Glycosyltransferase subfamily 4-like N-terminal" evidence="2">
    <location>
        <begin position="39"/>
        <end position="179"/>
    </location>
</feature>
<dbReference type="EMBL" id="CAFBOC010000001">
    <property type="protein sequence ID" value="CAB4968379.1"/>
    <property type="molecule type" value="Genomic_DNA"/>
</dbReference>
<dbReference type="EMBL" id="CAEZYM010000001">
    <property type="protein sequence ID" value="CAB4716465.1"/>
    <property type="molecule type" value="Genomic_DNA"/>
</dbReference>
<evidence type="ECO:0000256" key="1">
    <source>
        <dbReference type="SAM" id="Phobius"/>
    </source>
</evidence>
<organism evidence="6">
    <name type="scientific">freshwater metagenome</name>
    <dbReference type="NCBI Taxonomy" id="449393"/>
    <lineage>
        <taxon>unclassified sequences</taxon>
        <taxon>metagenomes</taxon>
        <taxon>ecological metagenomes</taxon>
    </lineage>
</organism>
<keyword evidence="1" id="KW-0812">Transmembrane</keyword>
<proteinExistence type="predicted"/>
<sequence length="374" mass="41800">MRKQISGNPRILAILSEVDASPQLVSILAKVKAGGGVIEVIVIGSNKSKILSELESLGVRPINLRSRGKYGSLPLFLLLFFYIFKAKPSTVFTSGQFATIIGIFCAKVLRVKKRIFIRHYSNFHIKYKKRLGNLLDRAVNFLATDIVAVSLLVKKVLIEDENARSEKIRVIYNGIDLKRFQRIAVSNEIPREEIQTRVKVFRIGVISRMTELKGIEYIAQAFVRLHGEFPQTRLHIVGAHSDSYDSVFNILNSIESDAFVIEESNNSIPDFLWGLDAFVHVPNGPEDESFGLVYIEALAAAVPSIFTVSGILNELPNAGSYATIVPYRDPEAIYRGLSDQIKGVSIPKIEVPRPWLEQFSLSFMASKYSELILG</sequence>
<evidence type="ECO:0000313" key="9">
    <source>
        <dbReference type="EMBL" id="CAB4934274.1"/>
    </source>
</evidence>
<reference evidence="6" key="1">
    <citation type="submission" date="2020-05" db="EMBL/GenBank/DDBJ databases">
        <authorList>
            <person name="Chiriac C."/>
            <person name="Salcher M."/>
            <person name="Ghai R."/>
            <person name="Kavagutti S V."/>
        </authorList>
    </citation>
    <scope>NUCLEOTIDE SEQUENCE</scope>
</reference>
<dbReference type="Pfam" id="PF13692">
    <property type="entry name" value="Glyco_trans_1_4"/>
    <property type="match status" value="1"/>
</dbReference>
<dbReference type="EMBL" id="CAESAE010000003">
    <property type="protein sequence ID" value="CAB4335504.1"/>
    <property type="molecule type" value="Genomic_DNA"/>
</dbReference>
<dbReference type="AlphaFoldDB" id="A0A6J6W1Z9"/>
<feature type="transmembrane region" description="Helical" evidence="1">
    <location>
        <begin position="68"/>
        <end position="84"/>
    </location>
</feature>
<dbReference type="Gene3D" id="3.40.50.2000">
    <property type="entry name" value="Glycogen Phosphorylase B"/>
    <property type="match status" value="2"/>
</dbReference>
<gene>
    <name evidence="4" type="ORF">UFOPK2510_00809</name>
    <name evidence="5" type="ORF">UFOPK2718_00161</name>
    <name evidence="6" type="ORF">UFOPK2936_00743</name>
    <name evidence="7" type="ORF">UFOPK3174_00549</name>
    <name evidence="8" type="ORF">UFOPK3328_00074</name>
    <name evidence="9" type="ORF">UFOPK3779_00074</name>
    <name evidence="10" type="ORF">UFOPK3913_00100</name>
    <name evidence="3" type="ORF">UFOPK4107_00565</name>
    <name evidence="11" type="ORF">UFOPK4403_00753</name>
</gene>
<evidence type="ECO:0000313" key="6">
    <source>
        <dbReference type="EMBL" id="CAB4778911.1"/>
    </source>
</evidence>
<feature type="transmembrane region" description="Helical" evidence="1">
    <location>
        <begin position="90"/>
        <end position="109"/>
    </location>
</feature>
<keyword evidence="1" id="KW-0472">Membrane</keyword>
<evidence type="ECO:0000313" key="7">
    <source>
        <dbReference type="EMBL" id="CAB4826057.1"/>
    </source>
</evidence>
<name>A0A6J6W1Z9_9ZZZZ</name>
<accession>A0A6J6W1Z9</accession>
<dbReference type="EMBL" id="CAFBQX010000003">
    <property type="protein sequence ID" value="CAB5072289.1"/>
    <property type="molecule type" value="Genomic_DNA"/>
</dbReference>
<evidence type="ECO:0000313" key="3">
    <source>
        <dbReference type="EMBL" id="CAB4335504.1"/>
    </source>
</evidence>
<evidence type="ECO:0000313" key="10">
    <source>
        <dbReference type="EMBL" id="CAB4968379.1"/>
    </source>
</evidence>
<dbReference type="EMBL" id="CAEZZW010000003">
    <property type="protein sequence ID" value="CAB4778911.1"/>
    <property type="molecule type" value="Genomic_DNA"/>
</dbReference>
<dbReference type="EMBL" id="CAFBLD010000001">
    <property type="protein sequence ID" value="CAB4855471.1"/>
    <property type="molecule type" value="Genomic_DNA"/>
</dbReference>